<dbReference type="RefSeq" id="WP_219760779.1">
    <property type="nucleotide sequence ID" value="NZ_JAHYBZ010000001.1"/>
</dbReference>
<dbReference type="SUPFAM" id="SSF53850">
    <property type="entry name" value="Periplasmic binding protein-like II"/>
    <property type="match status" value="1"/>
</dbReference>
<feature type="domain" description="Solute-binding protein family 5" evidence="4">
    <location>
        <begin position="58"/>
        <end position="411"/>
    </location>
</feature>
<proteinExistence type="inferred from homology"/>
<dbReference type="InterPro" id="IPR000914">
    <property type="entry name" value="SBP_5_dom"/>
</dbReference>
<dbReference type="Proteomes" id="UP001196565">
    <property type="component" value="Unassembled WGS sequence"/>
</dbReference>
<keyword evidence="3" id="KW-0732">Signal</keyword>
<evidence type="ECO:0000259" key="4">
    <source>
        <dbReference type="Pfam" id="PF00496"/>
    </source>
</evidence>
<dbReference type="InterPro" id="IPR039424">
    <property type="entry name" value="SBP_5"/>
</dbReference>
<accession>A0ABS7A2K9</accession>
<dbReference type="PANTHER" id="PTHR30290:SF38">
    <property type="entry name" value="D,D-DIPEPTIDE-BINDING PERIPLASMIC PROTEIN DDPA-RELATED"/>
    <property type="match status" value="1"/>
</dbReference>
<keyword evidence="6" id="KW-1185">Reference proteome</keyword>
<sequence>MLAGALLGAPGAMAETVLRVVPQADLRALDPFWTTSQLTQAHALMVYDQLYALDSSLTPQPQMIERHVVTPDRLGWTFTLREGLAFSDGAPVTARDVVPSIRRWGARAADGRLMLSRVAAIEVVDDRTFRIQLRQPYGQLLQTLANPTTPLFIMREREAVTDPFKAVTEIVGSGPFAYVPSEHVAGVRVIYRRNPHYRPREEAADGMAGGRVAKVDVVEWTMLPDPATAVAALSRGEVDVLENAPYDLLPVLQREAGVRLTVIDPLGQQGMLRFNSLVPPFNNPAIRRAVLLAVDRTDHLAAMVGNATYERNCASVFICGTPSESMAGLAAFARPNLAAARAALQAAGYRNERVVMLDPADYPVIHAETLVSAELLRSIGFNVDLQTMDWSGVVSRRSVRDDPATAPNGWNVFHTINPSIVMANPITNYALASACDGRNWFGWPCDEELERRRVAFADAATPEERRHALDAIQERYLEVVPFVALGQILKPVAHRSNVSGFVASPLLAFWNVEKR</sequence>
<comment type="caution">
    <text evidence="5">The sequence shown here is derived from an EMBL/GenBank/DDBJ whole genome shotgun (WGS) entry which is preliminary data.</text>
</comment>
<dbReference type="EMBL" id="JAHYBZ010000001">
    <property type="protein sequence ID" value="MBW6396398.1"/>
    <property type="molecule type" value="Genomic_DNA"/>
</dbReference>
<evidence type="ECO:0000256" key="1">
    <source>
        <dbReference type="ARBA" id="ARBA00004418"/>
    </source>
</evidence>
<dbReference type="CDD" id="cd08502">
    <property type="entry name" value="PBP2_NikA_DppA_OppA_like_16"/>
    <property type="match status" value="1"/>
</dbReference>
<evidence type="ECO:0000256" key="3">
    <source>
        <dbReference type="ARBA" id="ARBA00022729"/>
    </source>
</evidence>
<gene>
    <name evidence="5" type="ORF">KPL78_01000</name>
</gene>
<dbReference type="PIRSF" id="PIRSF002741">
    <property type="entry name" value="MppA"/>
    <property type="match status" value="1"/>
</dbReference>
<protein>
    <submittedName>
        <fullName evidence="5">ABC transporter substrate-binding protein</fullName>
    </submittedName>
</protein>
<dbReference type="PANTHER" id="PTHR30290">
    <property type="entry name" value="PERIPLASMIC BINDING COMPONENT OF ABC TRANSPORTER"/>
    <property type="match status" value="1"/>
</dbReference>
<organism evidence="5 6">
    <name type="scientific">Roseomonas alba</name>
    <dbReference type="NCBI Taxonomy" id="2846776"/>
    <lineage>
        <taxon>Bacteria</taxon>
        <taxon>Pseudomonadati</taxon>
        <taxon>Pseudomonadota</taxon>
        <taxon>Alphaproteobacteria</taxon>
        <taxon>Acetobacterales</taxon>
        <taxon>Roseomonadaceae</taxon>
        <taxon>Roseomonas</taxon>
    </lineage>
</organism>
<dbReference type="Gene3D" id="3.90.76.10">
    <property type="entry name" value="Dipeptide-binding Protein, Domain 1"/>
    <property type="match status" value="1"/>
</dbReference>
<dbReference type="InterPro" id="IPR030678">
    <property type="entry name" value="Peptide/Ni-bd"/>
</dbReference>
<dbReference type="Pfam" id="PF00496">
    <property type="entry name" value="SBP_bac_5"/>
    <property type="match status" value="1"/>
</dbReference>
<name>A0ABS7A2K9_9PROT</name>
<dbReference type="Gene3D" id="3.40.190.10">
    <property type="entry name" value="Periplasmic binding protein-like II"/>
    <property type="match status" value="1"/>
</dbReference>
<reference evidence="5 6" key="1">
    <citation type="submission" date="2021-07" db="EMBL/GenBank/DDBJ databases">
        <authorList>
            <person name="So Y."/>
        </authorList>
    </citation>
    <scope>NUCLEOTIDE SEQUENCE [LARGE SCALE GENOMIC DNA]</scope>
    <source>
        <strain evidence="5 6">HJA6</strain>
    </source>
</reference>
<evidence type="ECO:0000313" key="6">
    <source>
        <dbReference type="Proteomes" id="UP001196565"/>
    </source>
</evidence>
<comment type="subcellular location">
    <subcellularLocation>
        <location evidence="1">Periplasm</location>
    </subcellularLocation>
</comment>
<comment type="similarity">
    <text evidence="2">Belongs to the bacterial solute-binding protein 5 family.</text>
</comment>
<evidence type="ECO:0000313" key="5">
    <source>
        <dbReference type="EMBL" id="MBW6396398.1"/>
    </source>
</evidence>
<evidence type="ECO:0000256" key="2">
    <source>
        <dbReference type="ARBA" id="ARBA00005695"/>
    </source>
</evidence>
<dbReference type="Gene3D" id="3.10.105.10">
    <property type="entry name" value="Dipeptide-binding Protein, Domain 3"/>
    <property type="match status" value="1"/>
</dbReference>